<dbReference type="AlphaFoldDB" id="A0AAV1P124"/>
<feature type="region of interest" description="Disordered" evidence="1">
    <location>
        <begin position="55"/>
        <end position="95"/>
    </location>
</feature>
<accession>A0AAV1P124</accession>
<sequence length="95" mass="10206">MNEGDRASALYPSSPPSFFSPPVSLRLPEQASGSVEAYIGGGGVPFKHRMNKAVTAHSNPRPLKPRIPGSQPSLPSITQPRHWLGRPQTVTNGHL</sequence>
<gene>
    <name evidence="2" type="ORF">FSCOSCO3_A025774</name>
</gene>
<proteinExistence type="predicted"/>
<protein>
    <submittedName>
        <fullName evidence="2">Uncharacterized protein</fullName>
    </submittedName>
</protein>
<reference evidence="2 3" key="1">
    <citation type="submission" date="2024-01" db="EMBL/GenBank/DDBJ databases">
        <authorList>
            <person name="Alioto T."/>
            <person name="Alioto T."/>
            <person name="Gomez Garrido J."/>
        </authorList>
    </citation>
    <scope>NUCLEOTIDE SEQUENCE [LARGE SCALE GENOMIC DNA]</scope>
</reference>
<dbReference type="Proteomes" id="UP001314229">
    <property type="component" value="Unassembled WGS sequence"/>
</dbReference>
<organism evidence="2 3">
    <name type="scientific">Scomber scombrus</name>
    <name type="common">Atlantic mackerel</name>
    <name type="synonym">Scomber vernalis</name>
    <dbReference type="NCBI Taxonomy" id="13677"/>
    <lineage>
        <taxon>Eukaryota</taxon>
        <taxon>Metazoa</taxon>
        <taxon>Chordata</taxon>
        <taxon>Craniata</taxon>
        <taxon>Vertebrata</taxon>
        <taxon>Euteleostomi</taxon>
        <taxon>Actinopterygii</taxon>
        <taxon>Neopterygii</taxon>
        <taxon>Teleostei</taxon>
        <taxon>Neoteleostei</taxon>
        <taxon>Acanthomorphata</taxon>
        <taxon>Pelagiaria</taxon>
        <taxon>Scombriformes</taxon>
        <taxon>Scombridae</taxon>
        <taxon>Scomber</taxon>
    </lineage>
</organism>
<evidence type="ECO:0000313" key="3">
    <source>
        <dbReference type="Proteomes" id="UP001314229"/>
    </source>
</evidence>
<feature type="compositionally biased region" description="Polar residues" evidence="1">
    <location>
        <begin position="70"/>
        <end position="79"/>
    </location>
</feature>
<comment type="caution">
    <text evidence="2">The sequence shown here is derived from an EMBL/GenBank/DDBJ whole genome shotgun (WGS) entry which is preliminary data.</text>
</comment>
<dbReference type="EMBL" id="CAWUFR010000083">
    <property type="protein sequence ID" value="CAK6965411.1"/>
    <property type="molecule type" value="Genomic_DNA"/>
</dbReference>
<keyword evidence="3" id="KW-1185">Reference proteome</keyword>
<evidence type="ECO:0000313" key="2">
    <source>
        <dbReference type="EMBL" id="CAK6965411.1"/>
    </source>
</evidence>
<evidence type="ECO:0000256" key="1">
    <source>
        <dbReference type="SAM" id="MobiDB-lite"/>
    </source>
</evidence>
<name>A0AAV1P124_SCOSC</name>